<dbReference type="OrthoDB" id="10462025at2759"/>
<protein>
    <submittedName>
        <fullName evidence="1">Uncharacterized protein</fullName>
    </submittedName>
</protein>
<dbReference type="SUPFAM" id="SSF49899">
    <property type="entry name" value="Concanavalin A-like lectins/glucanases"/>
    <property type="match status" value="1"/>
</dbReference>
<dbReference type="AlphaFoldDB" id="A0A0L8HRS6"/>
<dbReference type="EMBL" id="KQ417458">
    <property type="protein sequence ID" value="KOF91884.1"/>
    <property type="molecule type" value="Genomic_DNA"/>
</dbReference>
<dbReference type="KEGG" id="obi:106869022"/>
<reference evidence="1" key="1">
    <citation type="submission" date="2015-07" db="EMBL/GenBank/DDBJ databases">
        <title>MeaNS - Measles Nucleotide Surveillance Program.</title>
        <authorList>
            <person name="Tran T."/>
            <person name="Druce J."/>
        </authorList>
    </citation>
    <scope>NUCLEOTIDE SEQUENCE</scope>
    <source>
        <strain evidence="1">UCB-OBI-ISO-001</strain>
        <tissue evidence="1">Gonad</tissue>
    </source>
</reference>
<evidence type="ECO:0000313" key="1">
    <source>
        <dbReference type="EMBL" id="KOF91884.1"/>
    </source>
</evidence>
<dbReference type="InterPro" id="IPR013320">
    <property type="entry name" value="ConA-like_dom_sf"/>
</dbReference>
<sequence length="172" mass="18631">MLTDFAELSGGRSVLNNGAVIQNGAAYFKGASLVLPAFILNDFGDKIQIDVDVMYENPTKNEIPVLNNANCDLESTISLTLKDALTSNCYLEASIKVENVPQQVKITTPVSPNVWNSFTFSKKGDNIILLKNAVVAGQVTQAGYFEFQDSAMVAGKAPQKTPFQGYMKNVSN</sequence>
<accession>A0A0L8HRS6</accession>
<organism evidence="1">
    <name type="scientific">Octopus bimaculoides</name>
    <name type="common">California two-spotted octopus</name>
    <dbReference type="NCBI Taxonomy" id="37653"/>
    <lineage>
        <taxon>Eukaryota</taxon>
        <taxon>Metazoa</taxon>
        <taxon>Spiralia</taxon>
        <taxon>Lophotrochozoa</taxon>
        <taxon>Mollusca</taxon>
        <taxon>Cephalopoda</taxon>
        <taxon>Coleoidea</taxon>
        <taxon>Octopodiformes</taxon>
        <taxon>Octopoda</taxon>
        <taxon>Incirrata</taxon>
        <taxon>Octopodidae</taxon>
        <taxon>Octopus</taxon>
    </lineage>
</organism>
<gene>
    <name evidence="1" type="ORF">OCBIM_22007884mg</name>
</gene>
<name>A0A0L8HRS6_OCTBM</name>
<proteinExistence type="predicted"/>